<dbReference type="CDD" id="cd04660">
    <property type="entry name" value="nsLTP_like"/>
    <property type="match status" value="1"/>
</dbReference>
<dbReference type="InterPro" id="IPR036312">
    <property type="entry name" value="Bifun_inhib/LTP/seed_sf"/>
</dbReference>
<dbReference type="SUPFAM" id="SSF47699">
    <property type="entry name" value="Bifunctional inhibitor/lipid-transfer protein/seed storage 2S albumin"/>
    <property type="match status" value="1"/>
</dbReference>
<dbReference type="PANTHER" id="PTHR33122">
    <property type="entry name" value="LIPID BINDING PROTEIN-RELATED"/>
    <property type="match status" value="1"/>
</dbReference>
<accession>A0ABQ8IJ53</accession>
<evidence type="ECO:0000259" key="2">
    <source>
        <dbReference type="SMART" id="SM00499"/>
    </source>
</evidence>
<comment type="caution">
    <text evidence="3">The sequence shown here is derived from an EMBL/GenBank/DDBJ whole genome shotgun (WGS) entry which is preliminary data.</text>
</comment>
<protein>
    <recommendedName>
        <fullName evidence="2">Bifunctional inhibitor/plant lipid transfer protein/seed storage helical domain-containing protein</fullName>
    </recommendedName>
</protein>
<evidence type="ECO:0000313" key="4">
    <source>
        <dbReference type="Proteomes" id="UP000827721"/>
    </source>
</evidence>
<evidence type="ECO:0000256" key="1">
    <source>
        <dbReference type="SAM" id="SignalP"/>
    </source>
</evidence>
<proteinExistence type="predicted"/>
<dbReference type="InterPro" id="IPR016140">
    <property type="entry name" value="Bifunc_inhib/LTP/seed_store"/>
</dbReference>
<sequence length="125" mass="13739">MANIKYLLVGLMVALSMVGCSRAGLITLCNMNEDDLSKCRPSVTKPNPVEPPPTECCEILKKADLSCLCSYKESPMLPALGIDPDLALGLPPKCNLPLPQSCQVKDARYKFDLLFKAARMMLMYL</sequence>
<feature type="chain" id="PRO_5046461599" description="Bifunctional inhibitor/plant lipid transfer protein/seed storage helical domain-containing protein" evidence="1">
    <location>
        <begin position="24"/>
        <end position="125"/>
    </location>
</feature>
<dbReference type="Proteomes" id="UP000827721">
    <property type="component" value="Unassembled WGS sequence"/>
</dbReference>
<feature type="domain" description="Bifunctional inhibitor/plant lipid transfer protein/seed storage helical" evidence="2">
    <location>
        <begin position="29"/>
        <end position="102"/>
    </location>
</feature>
<evidence type="ECO:0000313" key="3">
    <source>
        <dbReference type="EMBL" id="KAH7576518.1"/>
    </source>
</evidence>
<feature type="signal peptide" evidence="1">
    <location>
        <begin position="1"/>
        <end position="23"/>
    </location>
</feature>
<dbReference type="EMBL" id="JAFEMO010000001">
    <property type="protein sequence ID" value="KAH7576518.1"/>
    <property type="molecule type" value="Genomic_DNA"/>
</dbReference>
<keyword evidence="1" id="KW-0732">Signal</keyword>
<name>A0ABQ8IJ53_9ROSI</name>
<dbReference type="PROSITE" id="PS51257">
    <property type="entry name" value="PROKAR_LIPOPROTEIN"/>
    <property type="match status" value="1"/>
</dbReference>
<dbReference type="Pfam" id="PF14368">
    <property type="entry name" value="LTP_2"/>
    <property type="match status" value="1"/>
</dbReference>
<dbReference type="Gene3D" id="1.10.110.10">
    <property type="entry name" value="Plant lipid-transfer and hydrophobic proteins"/>
    <property type="match status" value="1"/>
</dbReference>
<dbReference type="SMART" id="SM00499">
    <property type="entry name" value="AAI"/>
    <property type="match status" value="1"/>
</dbReference>
<gene>
    <name evidence="3" type="ORF">JRO89_XS01G0097800</name>
</gene>
<dbReference type="PANTHER" id="PTHR33122:SF60">
    <property type="entry name" value="LIPID-TRANSFER PROTEIN DIR1-RELATED"/>
    <property type="match status" value="1"/>
</dbReference>
<dbReference type="InterPro" id="IPR044741">
    <property type="entry name" value="NsLTP-like"/>
</dbReference>
<organism evidence="3 4">
    <name type="scientific">Xanthoceras sorbifolium</name>
    <dbReference type="NCBI Taxonomy" id="99658"/>
    <lineage>
        <taxon>Eukaryota</taxon>
        <taxon>Viridiplantae</taxon>
        <taxon>Streptophyta</taxon>
        <taxon>Embryophyta</taxon>
        <taxon>Tracheophyta</taxon>
        <taxon>Spermatophyta</taxon>
        <taxon>Magnoliopsida</taxon>
        <taxon>eudicotyledons</taxon>
        <taxon>Gunneridae</taxon>
        <taxon>Pentapetalae</taxon>
        <taxon>rosids</taxon>
        <taxon>malvids</taxon>
        <taxon>Sapindales</taxon>
        <taxon>Sapindaceae</taxon>
        <taxon>Xanthoceroideae</taxon>
        <taxon>Xanthoceras</taxon>
    </lineage>
</organism>
<reference evidence="3 4" key="1">
    <citation type="submission" date="2021-02" db="EMBL/GenBank/DDBJ databases">
        <title>Plant Genome Project.</title>
        <authorList>
            <person name="Zhang R.-G."/>
        </authorList>
    </citation>
    <scope>NUCLEOTIDE SEQUENCE [LARGE SCALE GENOMIC DNA]</scope>
    <source>
        <tissue evidence="3">Leaves</tissue>
    </source>
</reference>
<dbReference type="InterPro" id="IPR039265">
    <property type="entry name" value="DIR1-like"/>
</dbReference>
<keyword evidence="4" id="KW-1185">Reference proteome</keyword>